<comment type="caution">
    <text evidence="1">The sequence shown here is derived from an EMBL/GenBank/DDBJ whole genome shotgun (WGS) entry which is preliminary data.</text>
</comment>
<organism evidence="1 2">
    <name type="scientific">Rotaria sordida</name>
    <dbReference type="NCBI Taxonomy" id="392033"/>
    <lineage>
        <taxon>Eukaryota</taxon>
        <taxon>Metazoa</taxon>
        <taxon>Spiralia</taxon>
        <taxon>Gnathifera</taxon>
        <taxon>Rotifera</taxon>
        <taxon>Eurotatoria</taxon>
        <taxon>Bdelloidea</taxon>
        <taxon>Philodinida</taxon>
        <taxon>Philodinidae</taxon>
        <taxon>Rotaria</taxon>
    </lineage>
</organism>
<gene>
    <name evidence="1" type="ORF">SEV965_LOCUS35050</name>
</gene>
<feature type="non-terminal residue" evidence="1">
    <location>
        <position position="1"/>
    </location>
</feature>
<reference evidence="1" key="1">
    <citation type="submission" date="2021-02" db="EMBL/GenBank/DDBJ databases">
        <authorList>
            <person name="Nowell W R."/>
        </authorList>
    </citation>
    <scope>NUCLEOTIDE SEQUENCE</scope>
</reference>
<evidence type="ECO:0000313" key="1">
    <source>
        <dbReference type="EMBL" id="CAF1479996.1"/>
    </source>
</evidence>
<dbReference type="AlphaFoldDB" id="A0A815RPD7"/>
<dbReference type="EMBL" id="CAJNOU010005498">
    <property type="protein sequence ID" value="CAF1479996.1"/>
    <property type="molecule type" value="Genomic_DNA"/>
</dbReference>
<name>A0A815RPD7_9BILA</name>
<protein>
    <submittedName>
        <fullName evidence="1">Uncharacterized protein</fullName>
    </submittedName>
</protein>
<evidence type="ECO:0000313" key="2">
    <source>
        <dbReference type="Proteomes" id="UP000663889"/>
    </source>
</evidence>
<proteinExistence type="predicted"/>
<accession>A0A815RPD7</accession>
<dbReference type="Proteomes" id="UP000663889">
    <property type="component" value="Unassembled WGS sequence"/>
</dbReference>
<sequence>QYFFYGEWYFAPPDTLVALQGHSFVAQPTQQQAQASTFIQVCKGYFSSGINPAQYFFYGEWYFAPPDTLVALQGHSFVAQPIQQQAQASTFIQVCKGYFSSGINPAVKACIGNVGCVTNNVHAKQLEYHQIRNIILLTRNII</sequence>